<evidence type="ECO:0000313" key="2">
    <source>
        <dbReference type="EnsemblPlants" id="OMERI07G23700.1"/>
    </source>
</evidence>
<protein>
    <submittedName>
        <fullName evidence="2">Uncharacterized protein</fullName>
    </submittedName>
</protein>
<dbReference type="Gramene" id="OMERI07G23700.1">
    <property type="protein sequence ID" value="OMERI07G23700.1"/>
    <property type="gene ID" value="OMERI07G23700"/>
</dbReference>
<evidence type="ECO:0000256" key="1">
    <source>
        <dbReference type="SAM" id="MobiDB-lite"/>
    </source>
</evidence>
<reference evidence="2" key="2">
    <citation type="submission" date="2018-05" db="EMBL/GenBank/DDBJ databases">
        <title>OmerRS3 (Oryza meridionalis Reference Sequence Version 3).</title>
        <authorList>
            <person name="Zhang J."/>
            <person name="Kudrna D."/>
            <person name="Lee S."/>
            <person name="Talag J."/>
            <person name="Welchert J."/>
            <person name="Wing R.A."/>
        </authorList>
    </citation>
    <scope>NUCLEOTIDE SEQUENCE [LARGE SCALE GENOMIC DNA]</scope>
    <source>
        <strain evidence="2">cv. OR44</strain>
    </source>
</reference>
<keyword evidence="3" id="KW-1185">Reference proteome</keyword>
<feature type="compositionally biased region" description="Polar residues" evidence="1">
    <location>
        <begin position="156"/>
        <end position="169"/>
    </location>
</feature>
<accession>A0A0E0EGG2</accession>
<proteinExistence type="predicted"/>
<feature type="compositionally biased region" description="Basic residues" evidence="1">
    <location>
        <begin position="80"/>
        <end position="94"/>
    </location>
</feature>
<dbReference type="HOGENOM" id="CLU_1387410_0_0_1"/>
<organism evidence="2">
    <name type="scientific">Oryza meridionalis</name>
    <dbReference type="NCBI Taxonomy" id="40149"/>
    <lineage>
        <taxon>Eukaryota</taxon>
        <taxon>Viridiplantae</taxon>
        <taxon>Streptophyta</taxon>
        <taxon>Embryophyta</taxon>
        <taxon>Tracheophyta</taxon>
        <taxon>Spermatophyta</taxon>
        <taxon>Magnoliopsida</taxon>
        <taxon>Liliopsida</taxon>
        <taxon>Poales</taxon>
        <taxon>Poaceae</taxon>
        <taxon>BOP clade</taxon>
        <taxon>Oryzoideae</taxon>
        <taxon>Oryzeae</taxon>
        <taxon>Oryzinae</taxon>
        <taxon>Oryza</taxon>
    </lineage>
</organism>
<dbReference type="Proteomes" id="UP000008021">
    <property type="component" value="Chromosome 7"/>
</dbReference>
<feature type="region of interest" description="Disordered" evidence="1">
    <location>
        <begin position="47"/>
        <end position="197"/>
    </location>
</feature>
<feature type="compositionally biased region" description="Basic residues" evidence="1">
    <location>
        <begin position="178"/>
        <end position="197"/>
    </location>
</feature>
<reference evidence="2" key="1">
    <citation type="submission" date="2015-04" db="UniProtKB">
        <authorList>
            <consortium name="EnsemblPlants"/>
        </authorList>
    </citation>
    <scope>IDENTIFICATION</scope>
</reference>
<evidence type="ECO:0000313" key="3">
    <source>
        <dbReference type="Proteomes" id="UP000008021"/>
    </source>
</evidence>
<feature type="compositionally biased region" description="Basic residues" evidence="1">
    <location>
        <begin position="102"/>
        <end position="120"/>
    </location>
</feature>
<dbReference type="EnsemblPlants" id="OMERI07G23700.1">
    <property type="protein sequence ID" value="OMERI07G23700.1"/>
    <property type="gene ID" value="OMERI07G23700"/>
</dbReference>
<dbReference type="AlphaFoldDB" id="A0A0E0EGG2"/>
<name>A0A0E0EGG2_9ORYZ</name>
<feature type="compositionally biased region" description="Basic residues" evidence="1">
    <location>
        <begin position="128"/>
        <end position="141"/>
    </location>
</feature>
<sequence length="197" mass="23135">VSSSSSYGRVVASAWPRDSWCWSFWRESGQNHRNRRHLAQIPLHLHLPLPRLRPRPDRSPPPPPPRPRRNPHQIRPPAPLRRRPPPRRRRRGRRPVGTPPRLRLRLPPRRRPPHTPHHPLRPASSGAGRRRRGRPCRRRCPSLHTKNKQEFESGRSNHGTLSPNRNPPSQLAELLPPKKNKNKFHFGEKRKIKTHLT</sequence>